<dbReference type="PANTHER" id="PTHR11610:SF178">
    <property type="entry name" value="LIPASE MEMBER H-A-LIKE PROTEIN"/>
    <property type="match status" value="1"/>
</dbReference>
<comment type="subcellular location">
    <subcellularLocation>
        <location evidence="1">Secreted</location>
    </subcellularLocation>
</comment>
<dbReference type="InterPro" id="IPR000734">
    <property type="entry name" value="TAG_lipase"/>
</dbReference>
<keyword evidence="3" id="KW-0964">Secreted</keyword>
<comment type="caution">
    <text evidence="7">The sequence shown here is derived from an EMBL/GenBank/DDBJ whole genome shotgun (WGS) entry which is preliminary data.</text>
</comment>
<evidence type="ECO:0000259" key="6">
    <source>
        <dbReference type="Pfam" id="PF00151"/>
    </source>
</evidence>
<dbReference type="InterPro" id="IPR013818">
    <property type="entry name" value="Lipase"/>
</dbReference>
<dbReference type="Pfam" id="PF00151">
    <property type="entry name" value="Lipase"/>
    <property type="match status" value="1"/>
</dbReference>
<sequence length="345" mass="38288">MSFSSPLLCGLFLFIHVAVLAVSAAEEPKALNKLMPRFFCMNSHNQHYKLTTIEDSNIAKELDFKLDFAFLIHGWQSEFGYDKEDAVEFQIGMTWVRTKVMNFCGVDWRELAKDGYYDASQKHIKTVGAHLSQFILGLERKHNLTIGRTMIAGHSLGAHVAGLTGKNIYESSGKKISTIFGLDPAGPFFTSLLLFLQSDFVLSKNNANFVQILHTSSGSYGTSKMLGHSDFIANGGNLQAACFFDLLNAEDLLFKCSHSHAKKLFLASFRHSCDGVIAGRKGRKTKSSLKAALSSSEMYPEEYIGSWIDVLGVHTRGLSGIFKLNTTQQKPYCVGNLLHVLNILR</sequence>
<dbReference type="GO" id="GO:0016298">
    <property type="term" value="F:lipase activity"/>
    <property type="evidence" value="ECO:0007669"/>
    <property type="project" value="InterPro"/>
</dbReference>
<comment type="similarity">
    <text evidence="2 4">Belongs to the AB hydrolase superfamily. Lipase family.</text>
</comment>
<dbReference type="GO" id="GO:0005615">
    <property type="term" value="C:extracellular space"/>
    <property type="evidence" value="ECO:0007669"/>
    <property type="project" value="TreeGrafter"/>
</dbReference>
<dbReference type="EMBL" id="WJQU01000003">
    <property type="protein sequence ID" value="KAJ6637542.1"/>
    <property type="molecule type" value="Genomic_DNA"/>
</dbReference>
<evidence type="ECO:0000256" key="4">
    <source>
        <dbReference type="RuleBase" id="RU004262"/>
    </source>
</evidence>
<evidence type="ECO:0000313" key="7">
    <source>
        <dbReference type="EMBL" id="KAJ6637542.1"/>
    </source>
</evidence>
<proteinExistence type="inferred from homology"/>
<evidence type="ECO:0000256" key="1">
    <source>
        <dbReference type="ARBA" id="ARBA00004613"/>
    </source>
</evidence>
<accession>A0A9Q0MVY0</accession>
<dbReference type="Proteomes" id="UP001151699">
    <property type="component" value="Chromosome X"/>
</dbReference>
<evidence type="ECO:0000256" key="3">
    <source>
        <dbReference type="ARBA" id="ARBA00022525"/>
    </source>
</evidence>
<dbReference type="SUPFAM" id="SSF53474">
    <property type="entry name" value="alpha/beta-Hydrolases"/>
    <property type="match status" value="1"/>
</dbReference>
<organism evidence="7 8">
    <name type="scientific">Pseudolycoriella hygida</name>
    <dbReference type="NCBI Taxonomy" id="35572"/>
    <lineage>
        <taxon>Eukaryota</taxon>
        <taxon>Metazoa</taxon>
        <taxon>Ecdysozoa</taxon>
        <taxon>Arthropoda</taxon>
        <taxon>Hexapoda</taxon>
        <taxon>Insecta</taxon>
        <taxon>Pterygota</taxon>
        <taxon>Neoptera</taxon>
        <taxon>Endopterygota</taxon>
        <taxon>Diptera</taxon>
        <taxon>Nematocera</taxon>
        <taxon>Sciaroidea</taxon>
        <taxon>Sciaridae</taxon>
        <taxon>Pseudolycoriella</taxon>
    </lineage>
</organism>
<dbReference type="PANTHER" id="PTHR11610">
    <property type="entry name" value="LIPASE"/>
    <property type="match status" value="1"/>
</dbReference>
<dbReference type="PRINTS" id="PR00821">
    <property type="entry name" value="TAGLIPASE"/>
</dbReference>
<dbReference type="OrthoDB" id="7784780at2759"/>
<dbReference type="AlphaFoldDB" id="A0A9Q0MVY0"/>
<keyword evidence="8" id="KW-1185">Reference proteome</keyword>
<feature type="chain" id="PRO_5040155607" evidence="5">
    <location>
        <begin position="25"/>
        <end position="345"/>
    </location>
</feature>
<dbReference type="Gene3D" id="3.40.50.1820">
    <property type="entry name" value="alpha/beta hydrolase"/>
    <property type="match status" value="1"/>
</dbReference>
<dbReference type="GO" id="GO:0016042">
    <property type="term" value="P:lipid catabolic process"/>
    <property type="evidence" value="ECO:0007669"/>
    <property type="project" value="TreeGrafter"/>
</dbReference>
<protein>
    <submittedName>
        <fullName evidence="7">Phospholipase A1 VesT1.02</fullName>
    </submittedName>
</protein>
<dbReference type="InterPro" id="IPR029058">
    <property type="entry name" value="AB_hydrolase_fold"/>
</dbReference>
<feature type="domain" description="Lipase" evidence="6">
    <location>
        <begin position="25"/>
        <end position="332"/>
    </location>
</feature>
<reference evidence="7" key="1">
    <citation type="submission" date="2022-07" db="EMBL/GenBank/DDBJ databases">
        <authorList>
            <person name="Trinca V."/>
            <person name="Uliana J.V.C."/>
            <person name="Torres T.T."/>
            <person name="Ward R.J."/>
            <person name="Monesi N."/>
        </authorList>
    </citation>
    <scope>NUCLEOTIDE SEQUENCE</scope>
    <source>
        <strain evidence="7">HSMRA1968</strain>
        <tissue evidence="7">Whole embryos</tissue>
    </source>
</reference>
<keyword evidence="5" id="KW-0732">Signal</keyword>
<gene>
    <name evidence="7" type="primary">VEST1_1</name>
    <name evidence="7" type="ORF">Bhyg_10273</name>
</gene>
<feature type="signal peptide" evidence="5">
    <location>
        <begin position="1"/>
        <end position="24"/>
    </location>
</feature>
<name>A0A9Q0MVY0_9DIPT</name>
<evidence type="ECO:0000256" key="5">
    <source>
        <dbReference type="SAM" id="SignalP"/>
    </source>
</evidence>
<evidence type="ECO:0000313" key="8">
    <source>
        <dbReference type="Proteomes" id="UP001151699"/>
    </source>
</evidence>
<evidence type="ECO:0000256" key="2">
    <source>
        <dbReference type="ARBA" id="ARBA00010701"/>
    </source>
</evidence>